<dbReference type="InterPro" id="IPR007543">
    <property type="entry name" value="LptD_C"/>
</dbReference>
<evidence type="ECO:0000313" key="8">
    <source>
        <dbReference type="Proteomes" id="UP000075787"/>
    </source>
</evidence>
<dbReference type="PANTHER" id="PTHR30189">
    <property type="entry name" value="LPS-ASSEMBLY PROTEIN"/>
    <property type="match status" value="1"/>
</dbReference>
<dbReference type="GO" id="GO:0009279">
    <property type="term" value="C:cell outer membrane"/>
    <property type="evidence" value="ECO:0007669"/>
    <property type="project" value="UniProtKB-SubCell"/>
</dbReference>
<evidence type="ECO:0000256" key="3">
    <source>
        <dbReference type="ARBA" id="ARBA00023237"/>
    </source>
</evidence>
<dbReference type="GO" id="GO:0043165">
    <property type="term" value="P:Gram-negative-bacterium-type cell outer membrane assembly"/>
    <property type="evidence" value="ECO:0007669"/>
    <property type="project" value="UniProtKB-UniRule"/>
</dbReference>
<dbReference type="EMBL" id="LPZR01000164">
    <property type="protein sequence ID" value="KYO51976.1"/>
    <property type="molecule type" value="Genomic_DNA"/>
</dbReference>
<keyword evidence="3 4" id="KW-0998">Cell outer membrane</keyword>
<dbReference type="Gene3D" id="2.60.450.10">
    <property type="entry name" value="Lipopolysaccharide (LPS) transport protein A like domain"/>
    <property type="match status" value="1"/>
</dbReference>
<sequence>MVAGPASTRRRSTLDRLRADLLAAAAVVVLSALPDPARAQALPSLASDEPILLQADEVEYARELELVIARGNVEVAQGDRIVRADSLTYNRRDGIVTAQGNVAMVEPDGSVMFASYAQLDEGFAKGIARDLKARLADQTLLVAAGSTREGRFTQMDKAAYTACELCEDKPDRPALWQIKADKVTHDEQTRDIVYRDATLELLGVPIAYTPYFSHPDPTVDRRSGVLAPTYRSNSTLGSRIDIPYYIVIDPTTDATVTPMWTTDQGAGLSAEYRRALDNGAYALEGMIADATDDVARDNVRGYIAGRGRFDLTDTWRWGFDGIWAGDDTVLRVYDITNRETLTSTLYAEELNGRDYAQIAGYWFQGLRSTQRQSELPTALPMAQWSRLGAPGMAPLGGQWRMESSFAGLSRQDGTDSYRATVGGGWNRSYIGGEGGVYTLTANLRGDGYVVDDLTDDGRSFNGTAGRILPEIALDWRLPMVRSDGETRQMIEPIVMGVISPYGGNSWKIPNEDSRDFEFDETNLFSTQRFSGYDRVEGGPRVSYGLRVGHYTGDGGQITGLVGQSLRAKADDTFAPGSGLEDKVSDYVGRVVVTPNPNLDLYYRFRFDKDTFEPRRTDLGAAWIVDRASFDLSYTLLRADEREVTEDYTDREEVYFSAGYDITDDFKIFGSLRRDLENDRSINHGAGFAVDLDNCLYIVSEVRRSFSRDRDIQPSTDVLVRVVLRTLGGTY</sequence>
<dbReference type="Pfam" id="PF04453">
    <property type="entry name" value="LptD"/>
    <property type="match status" value="1"/>
</dbReference>
<comment type="similarity">
    <text evidence="4">Belongs to the LptD family.</text>
</comment>
<dbReference type="InterPro" id="IPR005653">
    <property type="entry name" value="OstA-like_N"/>
</dbReference>
<feature type="domain" description="Organic solvent tolerance-like N-terminal" evidence="5">
    <location>
        <begin position="54"/>
        <end position="140"/>
    </location>
</feature>
<comment type="subunit">
    <text evidence="4">Component of the lipopolysaccharide transport and assembly complex.</text>
</comment>
<evidence type="ECO:0000259" key="5">
    <source>
        <dbReference type="Pfam" id="PF03968"/>
    </source>
</evidence>
<keyword evidence="2 4" id="KW-0472">Membrane</keyword>
<evidence type="ECO:0000256" key="2">
    <source>
        <dbReference type="ARBA" id="ARBA00023136"/>
    </source>
</evidence>
<proteinExistence type="inferred from homology"/>
<dbReference type="Proteomes" id="UP000075787">
    <property type="component" value="Unassembled WGS sequence"/>
</dbReference>
<dbReference type="PANTHER" id="PTHR30189:SF1">
    <property type="entry name" value="LPS-ASSEMBLY PROTEIN LPTD"/>
    <property type="match status" value="1"/>
</dbReference>
<evidence type="ECO:0000256" key="4">
    <source>
        <dbReference type="HAMAP-Rule" id="MF_01411"/>
    </source>
</evidence>
<dbReference type="GO" id="GO:0015920">
    <property type="term" value="P:lipopolysaccharide transport"/>
    <property type="evidence" value="ECO:0007669"/>
    <property type="project" value="InterPro"/>
</dbReference>
<dbReference type="RefSeq" id="WP_062765206.1">
    <property type="nucleotide sequence ID" value="NZ_CP121045.1"/>
</dbReference>
<dbReference type="OrthoDB" id="9760225at2"/>
<accession>A0A161R2S7</accession>
<dbReference type="Pfam" id="PF03968">
    <property type="entry name" value="LptD_N"/>
    <property type="match status" value="1"/>
</dbReference>
<dbReference type="HAMAP" id="MF_01411">
    <property type="entry name" value="LPS_assembly_LptD"/>
    <property type="match status" value="1"/>
</dbReference>
<dbReference type="AlphaFoldDB" id="A0A161R2S7"/>
<organism evidence="7 8">
    <name type="scientific">Tistrella mobilis</name>
    <dbReference type="NCBI Taxonomy" id="171437"/>
    <lineage>
        <taxon>Bacteria</taxon>
        <taxon>Pseudomonadati</taxon>
        <taxon>Pseudomonadota</taxon>
        <taxon>Alphaproteobacteria</taxon>
        <taxon>Geminicoccales</taxon>
        <taxon>Geminicoccaceae</taxon>
        <taxon>Tistrella</taxon>
    </lineage>
</organism>
<evidence type="ECO:0000313" key="7">
    <source>
        <dbReference type="EMBL" id="KYO51976.1"/>
    </source>
</evidence>
<gene>
    <name evidence="4" type="primary">lptD</name>
    <name evidence="7" type="ORF">AUP44_07155</name>
</gene>
<evidence type="ECO:0000256" key="1">
    <source>
        <dbReference type="ARBA" id="ARBA00022729"/>
    </source>
</evidence>
<comment type="function">
    <text evidence="4">Involved in the assembly of lipopolysaccharide (LPS) at the surface of the outer membrane.</text>
</comment>
<dbReference type="InterPro" id="IPR050218">
    <property type="entry name" value="LptD"/>
</dbReference>
<comment type="caution">
    <text evidence="7">The sequence shown here is derived from an EMBL/GenBank/DDBJ whole genome shotgun (WGS) entry which is preliminary data.</text>
</comment>
<protein>
    <recommendedName>
        <fullName evidence="4">LPS-assembly protein LptD</fullName>
    </recommendedName>
</protein>
<feature type="domain" description="LptD C-terminal" evidence="6">
    <location>
        <begin position="299"/>
        <end position="664"/>
    </location>
</feature>
<comment type="subcellular location">
    <subcellularLocation>
        <location evidence="4">Cell outer membrane</location>
    </subcellularLocation>
</comment>
<evidence type="ECO:0000259" key="6">
    <source>
        <dbReference type="Pfam" id="PF04453"/>
    </source>
</evidence>
<dbReference type="GO" id="GO:1990351">
    <property type="term" value="C:transporter complex"/>
    <property type="evidence" value="ECO:0007669"/>
    <property type="project" value="TreeGrafter"/>
</dbReference>
<reference evidence="7 8" key="1">
    <citation type="submission" date="2015-12" db="EMBL/GenBank/DDBJ databases">
        <title>Genome sequence of Tistrella mobilis MCCC 1A02139.</title>
        <authorList>
            <person name="Lu L."/>
            <person name="Lai Q."/>
            <person name="Shao Z."/>
            <person name="Qian P."/>
        </authorList>
    </citation>
    <scope>NUCLEOTIDE SEQUENCE [LARGE SCALE GENOMIC DNA]</scope>
    <source>
        <strain evidence="7 8">MCCC 1A02139</strain>
    </source>
</reference>
<name>A0A161R2S7_9PROT</name>
<dbReference type="GeneID" id="97241716"/>
<keyword evidence="1 4" id="KW-0732">Signal</keyword>
<comment type="caution">
    <text evidence="4">Lacks conserved residue(s) required for the propagation of feature annotation.</text>
</comment>
<dbReference type="InterPro" id="IPR020889">
    <property type="entry name" value="LipoPS_assembly_LptD"/>
</dbReference>